<feature type="compositionally biased region" description="Low complexity" evidence="1">
    <location>
        <begin position="20"/>
        <end position="57"/>
    </location>
</feature>
<evidence type="ECO:0000313" key="2">
    <source>
        <dbReference type="EMBL" id="GMI41889.1"/>
    </source>
</evidence>
<dbReference type="InterPro" id="IPR011333">
    <property type="entry name" value="SKP1/BTB/POZ_sf"/>
</dbReference>
<gene>
    <name evidence="2" type="ORF">TrCOL_g7925</name>
</gene>
<proteinExistence type="predicted"/>
<dbReference type="OrthoDB" id="196258at2759"/>
<dbReference type="Gene3D" id="3.10.20.90">
    <property type="entry name" value="Phosphatidylinositol 3-kinase Catalytic Subunit, Chain A, domain 1"/>
    <property type="match status" value="1"/>
</dbReference>
<evidence type="ECO:0000256" key="1">
    <source>
        <dbReference type="SAM" id="MobiDB-lite"/>
    </source>
</evidence>
<name>A0A9W7GEE5_9STRA</name>
<feature type="region of interest" description="Disordered" evidence="1">
    <location>
        <begin position="451"/>
        <end position="477"/>
    </location>
</feature>
<feature type="compositionally biased region" description="Basic and acidic residues" evidence="1">
    <location>
        <begin position="77"/>
        <end position="87"/>
    </location>
</feature>
<feature type="compositionally biased region" description="Basic residues" evidence="1">
    <location>
        <begin position="1"/>
        <end position="16"/>
    </location>
</feature>
<dbReference type="CDD" id="cd14733">
    <property type="entry name" value="BACK"/>
    <property type="match status" value="1"/>
</dbReference>
<dbReference type="EMBL" id="BRYA01000160">
    <property type="protein sequence ID" value="GMI41889.1"/>
    <property type="molecule type" value="Genomic_DNA"/>
</dbReference>
<feature type="compositionally biased region" description="Basic residues" evidence="1">
    <location>
        <begin position="467"/>
        <end position="477"/>
    </location>
</feature>
<protein>
    <submittedName>
        <fullName evidence="2">Uncharacterized protein</fullName>
    </submittedName>
</protein>
<reference evidence="3" key="1">
    <citation type="journal article" date="2023" name="Commun. Biol.">
        <title>Genome analysis of Parmales, the sister group of diatoms, reveals the evolutionary specialization of diatoms from phago-mixotrophs to photoautotrophs.</title>
        <authorList>
            <person name="Ban H."/>
            <person name="Sato S."/>
            <person name="Yoshikawa S."/>
            <person name="Yamada K."/>
            <person name="Nakamura Y."/>
            <person name="Ichinomiya M."/>
            <person name="Sato N."/>
            <person name="Blanc-Mathieu R."/>
            <person name="Endo H."/>
            <person name="Kuwata A."/>
            <person name="Ogata H."/>
        </authorList>
    </citation>
    <scope>NUCLEOTIDE SEQUENCE [LARGE SCALE GENOMIC DNA]</scope>
</reference>
<sequence length="477" mass="52624">MSKRTSSKAKKPRTNRSMRSDSASDAETSSEYGSQAESASELSSPPSSSKNQKTNKPTSRRGAGYRKRSASESLNEGDERGSGDWRRSSPPNAGAFNSKEKGGAKGGKKDDANITFKVVPSEDLYLQGSYRNVLRVPAGKEYSCVMTVRQKMSSLFKHYAKYHGLKKEDLEFLFVDLVRPQDTPEGIMLEDSSEIAVRHKTKLGGIGGPPGMNIRTVKEKWAHDLGNMMDYPSTMDGSLIMSSPNSPSPPREMSFHTCVFASRCPHVFALLSALSPDHPGLPPAASPWGVKSTEGGRVTLSPNLVNEHTPGAMLLIREFLYKADFEGVVRLAESMETKGSTQEGDNEGQNKRLKVANVYIECMAWARRWGLGDLVEIAKYGCGKNLTVDNVVRYLCGLLDMDAETEEDDLECMDFIIDNFQSITKSQNFQDQIQLYPDLVMPILQKAAEKMPDTPQALIQKAEQRAKRSKKPTSKGS</sequence>
<evidence type="ECO:0000313" key="3">
    <source>
        <dbReference type="Proteomes" id="UP001165065"/>
    </source>
</evidence>
<comment type="caution">
    <text evidence="2">The sequence shown here is derived from an EMBL/GenBank/DDBJ whole genome shotgun (WGS) entry which is preliminary data.</text>
</comment>
<keyword evidence="3" id="KW-1185">Reference proteome</keyword>
<accession>A0A9W7GEE5</accession>
<feature type="region of interest" description="Disordered" evidence="1">
    <location>
        <begin position="1"/>
        <end position="111"/>
    </location>
</feature>
<dbReference type="AlphaFoldDB" id="A0A9W7GEE5"/>
<organism evidence="2 3">
    <name type="scientific">Triparma columacea</name>
    <dbReference type="NCBI Taxonomy" id="722753"/>
    <lineage>
        <taxon>Eukaryota</taxon>
        <taxon>Sar</taxon>
        <taxon>Stramenopiles</taxon>
        <taxon>Ochrophyta</taxon>
        <taxon>Bolidophyceae</taxon>
        <taxon>Parmales</taxon>
        <taxon>Triparmaceae</taxon>
        <taxon>Triparma</taxon>
    </lineage>
</organism>
<dbReference type="Proteomes" id="UP001165065">
    <property type="component" value="Unassembled WGS sequence"/>
</dbReference>
<dbReference type="Gene3D" id="3.30.710.10">
    <property type="entry name" value="Potassium Channel Kv1.1, Chain A"/>
    <property type="match status" value="1"/>
</dbReference>
<feature type="compositionally biased region" description="Basic and acidic residues" evidence="1">
    <location>
        <begin position="98"/>
        <end position="111"/>
    </location>
</feature>